<dbReference type="EMBL" id="PUHZ01000026">
    <property type="protein sequence ID" value="PQO41342.1"/>
    <property type="molecule type" value="Genomic_DNA"/>
</dbReference>
<evidence type="ECO:0000313" key="4">
    <source>
        <dbReference type="Proteomes" id="UP000237819"/>
    </source>
</evidence>
<dbReference type="Proteomes" id="UP000237819">
    <property type="component" value="Unassembled WGS sequence"/>
</dbReference>
<proteinExistence type="predicted"/>
<protein>
    <submittedName>
        <fullName evidence="3">Uncharacterized protein</fullName>
    </submittedName>
</protein>
<dbReference type="Proteomes" id="UP000239388">
    <property type="component" value="Unassembled WGS sequence"/>
</dbReference>
<feature type="transmembrane region" description="Helical" evidence="1">
    <location>
        <begin position="7"/>
        <end position="29"/>
    </location>
</feature>
<dbReference type="OrthoDB" id="213867at2"/>
<keyword evidence="1" id="KW-1133">Transmembrane helix</keyword>
<dbReference type="AlphaFoldDB" id="A0A2S8GA51"/>
<evidence type="ECO:0000313" key="5">
    <source>
        <dbReference type="Proteomes" id="UP000239388"/>
    </source>
</evidence>
<accession>A0A2S8GA51</accession>
<evidence type="ECO:0000313" key="3">
    <source>
        <dbReference type="EMBL" id="PQO41342.1"/>
    </source>
</evidence>
<dbReference type="EMBL" id="PUIB01000015">
    <property type="protein sequence ID" value="PQO35484.1"/>
    <property type="molecule type" value="Genomic_DNA"/>
</dbReference>
<evidence type="ECO:0000313" key="2">
    <source>
        <dbReference type="EMBL" id="PQO35484.1"/>
    </source>
</evidence>
<gene>
    <name evidence="3" type="ORF">C5Y93_29950</name>
    <name evidence="2" type="ORF">C5Y98_14085</name>
</gene>
<sequence length="182" mass="19214">MRKSQLSGLWIGFAMGGLCGVAAITGLWLSRPTETVLEIPVQASATRTETMSVATGDIDSNVDGLFTLDSLTGDLQCYVVNTRNQQAPPSIFRSNVMGDLQIDPTTKPQFLLIVGRAMFQGGRTVNARPANSVVYVVDSVSGNFVAYGIPWQENAASRGGAQAGALIPIAKGSARNAAIREP</sequence>
<dbReference type="RefSeq" id="WP_105339165.1">
    <property type="nucleotide sequence ID" value="NZ_PUHZ01000026.1"/>
</dbReference>
<comment type="caution">
    <text evidence="3">The sequence shown here is derived from an EMBL/GenBank/DDBJ whole genome shotgun (WGS) entry which is preliminary data.</text>
</comment>
<organism evidence="3 4">
    <name type="scientific">Blastopirellula marina</name>
    <dbReference type="NCBI Taxonomy" id="124"/>
    <lineage>
        <taxon>Bacteria</taxon>
        <taxon>Pseudomonadati</taxon>
        <taxon>Planctomycetota</taxon>
        <taxon>Planctomycetia</taxon>
        <taxon>Pirellulales</taxon>
        <taxon>Pirellulaceae</taxon>
        <taxon>Blastopirellula</taxon>
    </lineage>
</organism>
<name>A0A2S8GA51_9BACT</name>
<evidence type="ECO:0000256" key="1">
    <source>
        <dbReference type="SAM" id="Phobius"/>
    </source>
</evidence>
<reference evidence="4 5" key="1">
    <citation type="submission" date="2018-02" db="EMBL/GenBank/DDBJ databases">
        <title>Comparative genomes isolates from brazilian mangrove.</title>
        <authorList>
            <person name="Araujo J.E."/>
            <person name="Taketani R.G."/>
            <person name="Silva M.C.P."/>
            <person name="Loureco M.V."/>
            <person name="Andreote F.D."/>
        </authorList>
    </citation>
    <scope>NUCLEOTIDE SEQUENCE [LARGE SCALE GENOMIC DNA]</scope>
    <source>
        <strain evidence="2 5">NAP PRIS-MGV</strain>
        <strain evidence="3 4">Nap-Phe MGV</strain>
    </source>
</reference>
<keyword evidence="1" id="KW-0472">Membrane</keyword>
<keyword evidence="1" id="KW-0812">Transmembrane</keyword>